<evidence type="ECO:0000256" key="4">
    <source>
        <dbReference type="ARBA" id="ARBA00022490"/>
    </source>
</evidence>
<evidence type="ECO:0000256" key="9">
    <source>
        <dbReference type="ARBA" id="ARBA00023175"/>
    </source>
</evidence>
<keyword evidence="3" id="KW-0813">Transport</keyword>
<dbReference type="PANTHER" id="PTHR12688">
    <property type="entry name" value="DYNEIN LIGHT INTERMEDIATE CHAIN"/>
    <property type="match status" value="1"/>
</dbReference>
<comment type="similarity">
    <text evidence="2">Belongs to the dynein light intermediate chain family.</text>
</comment>
<evidence type="ECO:0000313" key="13">
    <source>
        <dbReference type="Proteomes" id="UP000789706"/>
    </source>
</evidence>
<name>A0A9N9BNL6_9GLOM</name>
<dbReference type="GO" id="GO:0005868">
    <property type="term" value="C:cytoplasmic dynein complex"/>
    <property type="evidence" value="ECO:0007669"/>
    <property type="project" value="InterPro"/>
</dbReference>
<evidence type="ECO:0000256" key="7">
    <source>
        <dbReference type="ARBA" id="ARBA00022840"/>
    </source>
</evidence>
<keyword evidence="9" id="KW-0505">Motor protein</keyword>
<dbReference type="InterPro" id="IPR008467">
    <property type="entry name" value="Dynein1_light_intermed_chain"/>
</dbReference>
<feature type="compositionally biased region" description="Polar residues" evidence="11">
    <location>
        <begin position="551"/>
        <end position="564"/>
    </location>
</feature>
<dbReference type="GO" id="GO:0035974">
    <property type="term" value="C:meiotic spindle pole body"/>
    <property type="evidence" value="ECO:0007669"/>
    <property type="project" value="TreeGrafter"/>
</dbReference>
<evidence type="ECO:0000256" key="5">
    <source>
        <dbReference type="ARBA" id="ARBA00022701"/>
    </source>
</evidence>
<dbReference type="GO" id="GO:0045504">
    <property type="term" value="F:dynein heavy chain binding"/>
    <property type="evidence" value="ECO:0007669"/>
    <property type="project" value="TreeGrafter"/>
</dbReference>
<feature type="region of interest" description="Disordered" evidence="11">
    <location>
        <begin position="506"/>
        <end position="587"/>
    </location>
</feature>
<keyword evidence="5" id="KW-0493">Microtubule</keyword>
<comment type="caution">
    <text evidence="12">The sequence shown here is derived from an EMBL/GenBank/DDBJ whole genome shotgun (WGS) entry which is preliminary data.</text>
</comment>
<dbReference type="Proteomes" id="UP000789706">
    <property type="component" value="Unassembled WGS sequence"/>
</dbReference>
<dbReference type="AlphaFoldDB" id="A0A9N9BNL6"/>
<gene>
    <name evidence="12" type="ORF">DEBURN_LOCUS8126</name>
</gene>
<dbReference type="GO" id="GO:0007018">
    <property type="term" value="P:microtubule-based movement"/>
    <property type="evidence" value="ECO:0007669"/>
    <property type="project" value="InterPro"/>
</dbReference>
<evidence type="ECO:0000256" key="2">
    <source>
        <dbReference type="ARBA" id="ARBA00006831"/>
    </source>
</evidence>
<evidence type="ECO:0000256" key="11">
    <source>
        <dbReference type="SAM" id="MobiDB-lite"/>
    </source>
</evidence>
<comment type="subcellular location">
    <subcellularLocation>
        <location evidence="1">Cytoplasm</location>
        <location evidence="1">Cytoskeleton</location>
    </subcellularLocation>
</comment>
<dbReference type="GO" id="GO:0005524">
    <property type="term" value="F:ATP binding"/>
    <property type="evidence" value="ECO:0007669"/>
    <property type="project" value="UniProtKB-KW"/>
</dbReference>
<evidence type="ECO:0000256" key="1">
    <source>
        <dbReference type="ARBA" id="ARBA00004245"/>
    </source>
</evidence>
<keyword evidence="8" id="KW-0243">Dynein</keyword>
<dbReference type="SUPFAM" id="SSF52540">
    <property type="entry name" value="P-loop containing nucleoside triphosphate hydrolases"/>
    <property type="match status" value="1"/>
</dbReference>
<keyword evidence="6" id="KW-0547">Nucleotide-binding</keyword>
<dbReference type="InterPro" id="IPR027417">
    <property type="entry name" value="P-loop_NTPase"/>
</dbReference>
<feature type="region of interest" description="Disordered" evidence="11">
    <location>
        <begin position="442"/>
        <end position="488"/>
    </location>
</feature>
<proteinExistence type="inferred from homology"/>
<feature type="region of interest" description="Disordered" evidence="11">
    <location>
        <begin position="1"/>
        <end position="20"/>
    </location>
</feature>
<evidence type="ECO:0000256" key="8">
    <source>
        <dbReference type="ARBA" id="ARBA00023017"/>
    </source>
</evidence>
<keyword evidence="4" id="KW-0963">Cytoplasm</keyword>
<organism evidence="12 13">
    <name type="scientific">Diversispora eburnea</name>
    <dbReference type="NCBI Taxonomy" id="1213867"/>
    <lineage>
        <taxon>Eukaryota</taxon>
        <taxon>Fungi</taxon>
        <taxon>Fungi incertae sedis</taxon>
        <taxon>Mucoromycota</taxon>
        <taxon>Glomeromycotina</taxon>
        <taxon>Glomeromycetes</taxon>
        <taxon>Diversisporales</taxon>
        <taxon>Diversisporaceae</taxon>
        <taxon>Diversispora</taxon>
    </lineage>
</organism>
<dbReference type="PANTHER" id="PTHR12688:SF0">
    <property type="entry name" value="DYNEIN LIGHT INTERMEDIATE CHAIN"/>
    <property type="match status" value="1"/>
</dbReference>
<evidence type="ECO:0000256" key="6">
    <source>
        <dbReference type="ARBA" id="ARBA00022741"/>
    </source>
</evidence>
<evidence type="ECO:0000256" key="3">
    <source>
        <dbReference type="ARBA" id="ARBA00022448"/>
    </source>
</evidence>
<dbReference type="OrthoDB" id="27603at2759"/>
<feature type="compositionally biased region" description="Acidic residues" evidence="11">
    <location>
        <begin position="570"/>
        <end position="580"/>
    </location>
</feature>
<evidence type="ECO:0000313" key="12">
    <source>
        <dbReference type="EMBL" id="CAG8571924.1"/>
    </source>
</evidence>
<dbReference type="EMBL" id="CAJVPK010001120">
    <property type="protein sequence ID" value="CAG8571924.1"/>
    <property type="molecule type" value="Genomic_DNA"/>
</dbReference>
<dbReference type="Gene3D" id="3.40.50.300">
    <property type="entry name" value="P-loop containing nucleotide triphosphate hydrolases"/>
    <property type="match status" value="1"/>
</dbReference>
<protein>
    <submittedName>
        <fullName evidence="12">3151_t:CDS:1</fullName>
    </submittedName>
</protein>
<sequence length="626" mass="68907">MAKTNDSILDGLNNDGTSADDQQENIWSSILKGVASSKIVPTKSLLILGDRESGKSTLIRHLKGEEDEDVYEANGSVSKSVGTDTDDLVNQKLSHNDLALSYTFVEVKDDDAEDTLARLGLYQLAGSQEAYQSLLRFALNSSTLPDSLVVIVLDWARPWTFVETLQRWAKFLEKGIENIKTEGAVGAKDGWTKGKAVVDEMKEAHTNTTNGTGASSAEAETVALPLGPGTLVTNLAVPLVVVCTKSDNVFTLEREKDYKEEQFDFIQQSLRTICLKYGAALFYTTTRQPKTFINLRKYILHRLLGTMASHSDTKSYVFNIEPTFVDRDTVLVPAGWDSWGKIGVLREGFDCNGLLKGWDLDVTGKAEQLEGDNDHVDEILSARKVFEDVVKHVENEKEFFARHVETLKQANSERPPSVVGPMGAPQYTYVNLGEEIPDLDVAPVPNLQNLPAKPIRSKSTPATSSPPPGQLTNGNTPTVPNGTNGTSSQNEVLANFFQALLTKKATQTSTNTGSSQETPPNDVQGGMINNKSPNPSRKTVKKELDKLRGIPSNTAVSTAANSPLRTDGHEEVEDDEENIEEKEKEGFKDEYLEKDFLLRLENEIEDFGNGMQYQRKKDIKVSADSK</sequence>
<evidence type="ECO:0000256" key="10">
    <source>
        <dbReference type="ARBA" id="ARBA00023212"/>
    </source>
</evidence>
<keyword evidence="13" id="KW-1185">Reference proteome</keyword>
<feature type="compositionally biased region" description="Low complexity" evidence="11">
    <location>
        <begin position="472"/>
        <end position="486"/>
    </location>
</feature>
<accession>A0A9N9BNL6</accession>
<dbReference type="GO" id="GO:0000226">
    <property type="term" value="P:microtubule cytoskeleton organization"/>
    <property type="evidence" value="ECO:0007669"/>
    <property type="project" value="TreeGrafter"/>
</dbReference>
<reference evidence="12" key="1">
    <citation type="submission" date="2021-06" db="EMBL/GenBank/DDBJ databases">
        <authorList>
            <person name="Kallberg Y."/>
            <person name="Tangrot J."/>
            <person name="Rosling A."/>
        </authorList>
    </citation>
    <scope>NUCLEOTIDE SEQUENCE</scope>
    <source>
        <strain evidence="12">AZ414A</strain>
    </source>
</reference>
<dbReference type="GO" id="GO:0005874">
    <property type="term" value="C:microtubule"/>
    <property type="evidence" value="ECO:0007669"/>
    <property type="project" value="UniProtKB-KW"/>
</dbReference>
<keyword evidence="7" id="KW-0067">ATP-binding</keyword>
<keyword evidence="10" id="KW-0206">Cytoskeleton</keyword>
<dbReference type="InterPro" id="IPR022780">
    <property type="entry name" value="Dynein_light_int_chain"/>
</dbReference>
<dbReference type="Pfam" id="PF05783">
    <property type="entry name" value="DLIC"/>
    <property type="match status" value="3"/>
</dbReference>
<feature type="compositionally biased region" description="Polar residues" evidence="11">
    <location>
        <begin position="506"/>
        <end position="537"/>
    </location>
</feature>